<evidence type="ECO:0000256" key="3">
    <source>
        <dbReference type="ARBA" id="ARBA00022603"/>
    </source>
</evidence>
<feature type="region of interest" description="Disordered" evidence="10">
    <location>
        <begin position="1"/>
        <end position="36"/>
    </location>
</feature>
<evidence type="ECO:0000259" key="14">
    <source>
        <dbReference type="PROSITE" id="PS51015"/>
    </source>
</evidence>
<evidence type="ECO:0000256" key="5">
    <source>
        <dbReference type="ARBA" id="ARBA00022691"/>
    </source>
</evidence>
<protein>
    <submittedName>
        <fullName evidence="15">Uncharacterized protein</fullName>
    </submittedName>
</protein>
<dbReference type="EMBL" id="OU466860">
    <property type="protein sequence ID" value="CAH2059310.1"/>
    <property type="molecule type" value="Genomic_DNA"/>
</dbReference>
<keyword evidence="3" id="KW-0489">Methyltransferase</keyword>
<dbReference type="AlphaFoldDB" id="A0AAU9SA19"/>
<dbReference type="SUPFAM" id="SSF88697">
    <property type="entry name" value="PUA domain-like"/>
    <property type="match status" value="1"/>
</dbReference>
<dbReference type="InterPro" id="IPR003616">
    <property type="entry name" value="Post-SET_dom"/>
</dbReference>
<feature type="domain" description="Post-SET" evidence="13">
    <location>
        <begin position="709"/>
        <end position="725"/>
    </location>
</feature>
<dbReference type="Pfam" id="PF00856">
    <property type="entry name" value="SET"/>
    <property type="match status" value="1"/>
</dbReference>
<dbReference type="PROSITE" id="PS50867">
    <property type="entry name" value="PRE_SET"/>
    <property type="match status" value="1"/>
</dbReference>
<dbReference type="GO" id="GO:0032259">
    <property type="term" value="P:methylation"/>
    <property type="evidence" value="ECO:0007669"/>
    <property type="project" value="UniProtKB-KW"/>
</dbReference>
<dbReference type="InterPro" id="IPR036987">
    <property type="entry name" value="SRA-YDG_sf"/>
</dbReference>
<dbReference type="GO" id="GO:0005634">
    <property type="term" value="C:nucleus"/>
    <property type="evidence" value="ECO:0007669"/>
    <property type="project" value="UniProtKB-SubCell"/>
</dbReference>
<evidence type="ECO:0000313" key="16">
    <source>
        <dbReference type="Proteomes" id="UP000836841"/>
    </source>
</evidence>
<dbReference type="Gene3D" id="2.30.280.10">
    <property type="entry name" value="SRA-YDG"/>
    <property type="match status" value="1"/>
</dbReference>
<dbReference type="InterPro" id="IPR046341">
    <property type="entry name" value="SET_dom_sf"/>
</dbReference>
<dbReference type="GO" id="GO:0003690">
    <property type="term" value="F:double-stranded DNA binding"/>
    <property type="evidence" value="ECO:0007669"/>
    <property type="project" value="TreeGrafter"/>
</dbReference>
<dbReference type="PANTHER" id="PTHR45660:SF53">
    <property type="entry name" value="HISTONE-LYSINE N-METHYLTRANSFERASE, H3 LYSINE-9 SPECIFIC SUVH5"/>
    <property type="match status" value="1"/>
</dbReference>
<dbReference type="InterPro" id="IPR003105">
    <property type="entry name" value="SRA_YDG"/>
</dbReference>
<keyword evidence="5" id="KW-0949">S-adenosyl-L-methionine</keyword>
<keyword evidence="16" id="KW-1185">Reference proteome</keyword>
<dbReference type="Pfam" id="PF02182">
    <property type="entry name" value="SAD_SRA"/>
    <property type="match status" value="1"/>
</dbReference>
<evidence type="ECO:0000313" key="15">
    <source>
        <dbReference type="EMBL" id="CAH2059310.1"/>
    </source>
</evidence>
<feature type="domain" description="YDG" evidence="14">
    <location>
        <begin position="285"/>
        <end position="435"/>
    </location>
</feature>
<evidence type="ECO:0000256" key="7">
    <source>
        <dbReference type="ARBA" id="ARBA00023242"/>
    </source>
</evidence>
<dbReference type="SUPFAM" id="SSF82199">
    <property type="entry name" value="SET domain"/>
    <property type="match status" value="1"/>
</dbReference>
<dbReference type="Proteomes" id="UP000836841">
    <property type="component" value="Chromosome 4"/>
</dbReference>
<dbReference type="SMART" id="SM00317">
    <property type="entry name" value="SET"/>
    <property type="match status" value="1"/>
</dbReference>
<evidence type="ECO:0000259" key="12">
    <source>
        <dbReference type="PROSITE" id="PS50867"/>
    </source>
</evidence>
<feature type="domain" description="SET" evidence="11">
    <location>
        <begin position="568"/>
        <end position="695"/>
    </location>
</feature>
<dbReference type="Gene3D" id="2.170.270.10">
    <property type="entry name" value="SET domain"/>
    <property type="match status" value="1"/>
</dbReference>
<feature type="domain" description="Pre-SET" evidence="12">
    <location>
        <begin position="505"/>
        <end position="565"/>
    </location>
</feature>
<dbReference type="InterPro" id="IPR051357">
    <property type="entry name" value="H3K9_HMTase_SUVAR3-9"/>
</dbReference>
<dbReference type="Pfam" id="PF05033">
    <property type="entry name" value="Pre-SET"/>
    <property type="match status" value="1"/>
</dbReference>
<evidence type="ECO:0000256" key="9">
    <source>
        <dbReference type="PROSITE-ProRule" id="PRU00358"/>
    </source>
</evidence>
<name>A0AAU9SA19_THLAR</name>
<dbReference type="GO" id="GO:0008270">
    <property type="term" value="F:zinc ion binding"/>
    <property type="evidence" value="ECO:0007669"/>
    <property type="project" value="InterPro"/>
</dbReference>
<evidence type="ECO:0000256" key="10">
    <source>
        <dbReference type="SAM" id="MobiDB-lite"/>
    </source>
</evidence>
<keyword evidence="7 9" id="KW-0539">Nucleus</keyword>
<feature type="region of interest" description="Disordered" evidence="10">
    <location>
        <begin position="206"/>
        <end position="226"/>
    </location>
</feature>
<dbReference type="GO" id="GO:0042054">
    <property type="term" value="F:histone methyltransferase activity"/>
    <property type="evidence" value="ECO:0007669"/>
    <property type="project" value="InterPro"/>
</dbReference>
<gene>
    <name evidence="15" type="ORF">TAV2_LOCUS12876</name>
</gene>
<keyword evidence="4" id="KW-0808">Transferase</keyword>
<dbReference type="GO" id="GO:0000775">
    <property type="term" value="C:chromosome, centromeric region"/>
    <property type="evidence" value="ECO:0007669"/>
    <property type="project" value="UniProtKB-SubCell"/>
</dbReference>
<keyword evidence="8" id="KW-0137">Centromere</keyword>
<organism evidence="15 16">
    <name type="scientific">Thlaspi arvense</name>
    <name type="common">Field penny-cress</name>
    <dbReference type="NCBI Taxonomy" id="13288"/>
    <lineage>
        <taxon>Eukaryota</taxon>
        <taxon>Viridiplantae</taxon>
        <taxon>Streptophyta</taxon>
        <taxon>Embryophyta</taxon>
        <taxon>Tracheophyta</taxon>
        <taxon>Spermatophyta</taxon>
        <taxon>Magnoliopsida</taxon>
        <taxon>eudicotyledons</taxon>
        <taxon>Gunneridae</taxon>
        <taxon>Pentapetalae</taxon>
        <taxon>rosids</taxon>
        <taxon>malvids</taxon>
        <taxon>Brassicales</taxon>
        <taxon>Brassicaceae</taxon>
        <taxon>Thlaspideae</taxon>
        <taxon>Thlaspi</taxon>
    </lineage>
</organism>
<dbReference type="InterPro" id="IPR015947">
    <property type="entry name" value="PUA-like_sf"/>
</dbReference>
<sequence length="725" mass="80422">MDNKSSELRASSEKKQAAATTDLLDGSNTDPLGRRKAKRFRVEALREFPTDCGSGSEPRTVSVESCKKMNVSGDECVPYSEAAVELIPGENMGERRHLKPVDVTTKGAESSHGVNMNLLENTSGVDMTEAVEAQPLSICLPKEDKSAVLGSVYRRRKITAARDFPPNTGSKFSVDGKTVKDAVISMEEKKSDSGDSLGQQPLAESIPVEVELPPSRPSGSSSEGVARQKVKETLRLFYGHCRKILQVEEAKAIKSKGGMFKVATDASNILKREGKYLNTGTRILGHVPGVEVGDEFQYRIELMILGMHRHSQGGIDCMKDEKKELVATSIVASGCYQDELDNSDSFVYTGQGGNVIKKGKINNEPKDQKLVKGNLALANSKDKKTPVRVIRGNQKTASSSGEPKKYVYDGLYLVEEFWKEIGSHGKLVFKYRMRRIPGQPELTWKVLKRTKRSKVREGLCCDDISGGKEKLPICAVNLVDDEKPPQFVYTVKMIYPDWCRPIPPKGCGCTKRCTESRNCACVAKNGGELPYNHDGAIVCAKPMVYECGPNCKCPPNCYLRSSQRGIKLQLEIFKTESRGWGVRSLESIPIGSFICEYAGELLQENEAERLAGKDEYLFDIGNKKQESGNKEHETNGFTIDAARKGNIGRFINHSCMPNLYAQDVLYDHEEERIPHVMLFAQDNIPPLVELSYHYNYKIDQVLDADGNIRKKNCYCGASNCTGRLY</sequence>
<evidence type="ECO:0000259" key="13">
    <source>
        <dbReference type="PROSITE" id="PS50868"/>
    </source>
</evidence>
<dbReference type="SMART" id="SM00466">
    <property type="entry name" value="SRA"/>
    <property type="match status" value="1"/>
</dbReference>
<evidence type="ECO:0000256" key="4">
    <source>
        <dbReference type="ARBA" id="ARBA00022679"/>
    </source>
</evidence>
<evidence type="ECO:0000259" key="11">
    <source>
        <dbReference type="PROSITE" id="PS50280"/>
    </source>
</evidence>
<comment type="subcellular location">
    <subcellularLocation>
        <location evidence="1">Chromosome</location>
        <location evidence="1">Centromere</location>
    </subcellularLocation>
    <subcellularLocation>
        <location evidence="9">Nucleus</location>
    </subcellularLocation>
</comment>
<evidence type="ECO:0000256" key="6">
    <source>
        <dbReference type="ARBA" id="ARBA00022853"/>
    </source>
</evidence>
<accession>A0AAU9SA19</accession>
<evidence type="ECO:0000256" key="2">
    <source>
        <dbReference type="ARBA" id="ARBA00022454"/>
    </source>
</evidence>
<feature type="compositionally biased region" description="Basic and acidic residues" evidence="10">
    <location>
        <begin position="1"/>
        <end position="16"/>
    </location>
</feature>
<keyword evidence="6" id="KW-0156">Chromatin regulator</keyword>
<dbReference type="PROSITE" id="PS50280">
    <property type="entry name" value="SET"/>
    <property type="match status" value="1"/>
</dbReference>
<proteinExistence type="predicted"/>
<dbReference type="PROSITE" id="PS51575">
    <property type="entry name" value="SAM_MT43_SUVAR39_2"/>
    <property type="match status" value="1"/>
</dbReference>
<reference evidence="15 16" key="1">
    <citation type="submission" date="2022-03" db="EMBL/GenBank/DDBJ databases">
        <authorList>
            <person name="Nunn A."/>
            <person name="Chopra R."/>
            <person name="Nunn A."/>
            <person name="Contreras Garrido A."/>
        </authorList>
    </citation>
    <scope>NUCLEOTIDE SEQUENCE [LARGE SCALE GENOMIC DNA]</scope>
</reference>
<evidence type="ECO:0000256" key="1">
    <source>
        <dbReference type="ARBA" id="ARBA00004584"/>
    </source>
</evidence>
<dbReference type="InterPro" id="IPR025794">
    <property type="entry name" value="H3-K9-MeTrfase_plant"/>
</dbReference>
<dbReference type="PROSITE" id="PS51015">
    <property type="entry name" value="YDG"/>
    <property type="match status" value="1"/>
</dbReference>
<dbReference type="InterPro" id="IPR001214">
    <property type="entry name" value="SET_dom"/>
</dbReference>
<dbReference type="PANTHER" id="PTHR45660">
    <property type="entry name" value="HISTONE-LYSINE N-METHYLTRANSFERASE SETMAR"/>
    <property type="match status" value="1"/>
</dbReference>
<dbReference type="SMART" id="SM00508">
    <property type="entry name" value="PostSET"/>
    <property type="match status" value="1"/>
</dbReference>
<evidence type="ECO:0000256" key="8">
    <source>
        <dbReference type="ARBA" id="ARBA00023328"/>
    </source>
</evidence>
<dbReference type="PROSITE" id="PS50868">
    <property type="entry name" value="POST_SET"/>
    <property type="match status" value="1"/>
</dbReference>
<dbReference type="InterPro" id="IPR007728">
    <property type="entry name" value="Pre-SET_dom"/>
</dbReference>
<dbReference type="SMART" id="SM00468">
    <property type="entry name" value="PreSET"/>
    <property type="match status" value="1"/>
</dbReference>
<keyword evidence="2" id="KW-0158">Chromosome</keyword>